<evidence type="ECO:0008006" key="3">
    <source>
        <dbReference type="Google" id="ProtNLM"/>
    </source>
</evidence>
<keyword evidence="2" id="KW-1185">Reference proteome</keyword>
<reference evidence="2" key="1">
    <citation type="journal article" date="2019" name="Int. J. Syst. Evol. Microbiol.">
        <title>The Global Catalogue of Microorganisms (GCM) 10K type strain sequencing project: providing services to taxonomists for standard genome sequencing and annotation.</title>
        <authorList>
            <consortium name="The Broad Institute Genomics Platform"/>
            <consortium name="The Broad Institute Genome Sequencing Center for Infectious Disease"/>
            <person name="Wu L."/>
            <person name="Ma J."/>
        </authorList>
    </citation>
    <scope>NUCLEOTIDE SEQUENCE [LARGE SCALE GENOMIC DNA]</scope>
    <source>
        <strain evidence="2">JCM 4733</strain>
    </source>
</reference>
<dbReference type="EMBL" id="BMVN01000020">
    <property type="protein sequence ID" value="GHA42776.1"/>
    <property type="molecule type" value="Genomic_DNA"/>
</dbReference>
<protein>
    <recommendedName>
        <fullName evidence="3">Apea-like HEPN domain-containing protein</fullName>
    </recommendedName>
</protein>
<sequence>MSDVTGEQKPLSPADELRRAARILERQAEYGQRIIDEAKRQQDRDKRKGHFIGLSGCTLTTGSTGDGISVSAGQDDPIFAITPVTNRPDIGSLARALTPAGRNNFSYLNHLSGTISHEFYISKRVAETTQAALNVAYRAISLLRLKTSCLINGISYSEVPWGQVAAHLNTVEIQPLEEPRRALWVSQAVISESELEWVTLRLARDFELHEQPSYRLAYDSAADAPFLKDPRTAMARIWSGIESLFDVQNELSFRLSMYAAVLISDDLEQRIDVQARFKRLYTLRSKAVHGAKMDASKIEEALTSSWSLLRDLLMACIRTGPSLPSTADLDRALLGHPLTRDGGAVTHIPDQAANSGA</sequence>
<evidence type="ECO:0000313" key="2">
    <source>
        <dbReference type="Proteomes" id="UP000653644"/>
    </source>
</evidence>
<comment type="caution">
    <text evidence="1">The sequence shown here is derived from an EMBL/GenBank/DDBJ whole genome shotgun (WGS) entry which is preliminary data.</text>
</comment>
<gene>
    <name evidence="1" type="ORF">GCM10010345_54280</name>
</gene>
<dbReference type="Proteomes" id="UP000653644">
    <property type="component" value="Unassembled WGS sequence"/>
</dbReference>
<name>A0ABQ3CTN2_9ACTN</name>
<proteinExistence type="predicted"/>
<accession>A0ABQ3CTN2</accession>
<organism evidence="1 2">
    <name type="scientific">Streptomyces canarius</name>
    <dbReference type="NCBI Taxonomy" id="285453"/>
    <lineage>
        <taxon>Bacteria</taxon>
        <taxon>Bacillati</taxon>
        <taxon>Actinomycetota</taxon>
        <taxon>Actinomycetes</taxon>
        <taxon>Kitasatosporales</taxon>
        <taxon>Streptomycetaceae</taxon>
        <taxon>Streptomyces</taxon>
    </lineage>
</organism>
<dbReference type="RefSeq" id="WP_189890224.1">
    <property type="nucleotide sequence ID" value="NZ_BMVN01000020.1"/>
</dbReference>
<evidence type="ECO:0000313" key="1">
    <source>
        <dbReference type="EMBL" id="GHA42776.1"/>
    </source>
</evidence>